<dbReference type="NCBIfam" id="NF009514">
    <property type="entry name" value="PRK12873.1"/>
    <property type="match status" value="1"/>
</dbReference>
<keyword evidence="5 9" id="KW-0808">Transferase</keyword>
<dbReference type="InterPro" id="IPR044878">
    <property type="entry name" value="UbiA_sf"/>
</dbReference>
<evidence type="ECO:0000256" key="5">
    <source>
        <dbReference type="ARBA" id="ARBA00022679"/>
    </source>
</evidence>
<keyword evidence="6 9" id="KW-0812">Transmembrane</keyword>
<feature type="transmembrane region" description="Helical" evidence="9">
    <location>
        <begin position="147"/>
        <end position="167"/>
    </location>
</feature>
<accession>A0AAE3GTK9</accession>
<evidence type="ECO:0000256" key="9">
    <source>
        <dbReference type="HAMAP-Rule" id="MF_01635"/>
    </source>
</evidence>
<comment type="catalytic activity">
    <reaction evidence="9">
        <text>all-trans-nonaprenyl diphosphate + 4-hydroxybenzoate = 4-hydroxy-3-(all-trans-nonaprenyl)benzoate + diphosphate</text>
        <dbReference type="Rhea" id="RHEA:17709"/>
        <dbReference type="ChEBI" id="CHEBI:17879"/>
        <dbReference type="ChEBI" id="CHEBI:33019"/>
        <dbReference type="ChEBI" id="CHEBI:58391"/>
        <dbReference type="ChEBI" id="CHEBI:84502"/>
        <dbReference type="EC" id="2.5.1.39"/>
    </reaction>
</comment>
<keyword evidence="8 9" id="KW-0472">Membrane</keyword>
<dbReference type="InterPro" id="IPR030470">
    <property type="entry name" value="UbiA_prenylTrfase_CS"/>
</dbReference>
<dbReference type="GO" id="GO:0008412">
    <property type="term" value="F:4-hydroxybenzoate polyprenyltransferase activity"/>
    <property type="evidence" value="ECO:0007669"/>
    <property type="project" value="UniProtKB-UniRule"/>
</dbReference>
<comment type="subcellular location">
    <subcellularLocation>
        <location evidence="9">Cell inner membrane</location>
        <topology evidence="9">Multi-pass membrane protein</topology>
    </subcellularLocation>
    <subcellularLocation>
        <location evidence="2">Membrane</location>
        <topology evidence="2">Multi-pass membrane protein</topology>
    </subcellularLocation>
</comment>
<evidence type="ECO:0000313" key="11">
    <source>
        <dbReference type="Proteomes" id="UP001204953"/>
    </source>
</evidence>
<evidence type="ECO:0000256" key="2">
    <source>
        <dbReference type="ARBA" id="ARBA00004141"/>
    </source>
</evidence>
<dbReference type="HAMAP" id="MF_01635">
    <property type="entry name" value="UbiA"/>
    <property type="match status" value="1"/>
</dbReference>
<feature type="transmembrane region" description="Helical" evidence="9">
    <location>
        <begin position="272"/>
        <end position="293"/>
    </location>
</feature>
<comment type="caution">
    <text evidence="10">The sequence shown here is derived from an EMBL/GenBank/DDBJ whole genome shotgun (WGS) entry which is preliminary data.</text>
</comment>
<reference evidence="10" key="1">
    <citation type="submission" date="2022-06" db="EMBL/GenBank/DDBJ databases">
        <title>New cyanobacteria of genus Symplocastrum in benthos of Lake Baikal.</title>
        <authorList>
            <person name="Sorokovikova E."/>
            <person name="Tikhonova I."/>
            <person name="Krasnopeev A."/>
            <person name="Evseev P."/>
            <person name="Gladkikh A."/>
            <person name="Belykh O."/>
        </authorList>
    </citation>
    <scope>NUCLEOTIDE SEQUENCE</scope>
    <source>
        <strain evidence="10">BBK-W-15</strain>
    </source>
</reference>
<dbReference type="EC" id="2.5.1.39" evidence="9"/>
<dbReference type="PANTHER" id="PTHR11048">
    <property type="entry name" value="PRENYLTRANSFERASES"/>
    <property type="match status" value="1"/>
</dbReference>
<feature type="transmembrane region" description="Helical" evidence="9">
    <location>
        <begin position="51"/>
        <end position="73"/>
    </location>
</feature>
<dbReference type="Pfam" id="PF01040">
    <property type="entry name" value="UbiA"/>
    <property type="match status" value="1"/>
</dbReference>
<proteinExistence type="inferred from homology"/>
<evidence type="ECO:0000256" key="8">
    <source>
        <dbReference type="ARBA" id="ARBA00023136"/>
    </source>
</evidence>
<evidence type="ECO:0000256" key="7">
    <source>
        <dbReference type="ARBA" id="ARBA00022989"/>
    </source>
</evidence>
<evidence type="ECO:0000256" key="3">
    <source>
        <dbReference type="ARBA" id="ARBA00005985"/>
    </source>
</evidence>
<protein>
    <recommendedName>
        <fullName evidence="9">4-hydroxybenzoate solanesyltransferase</fullName>
        <ecNumber evidence="9">2.5.1.39</ecNumber>
    </recommendedName>
    <alternativeName>
        <fullName evidence="9">4-HB polyprenyltransferase</fullName>
    </alternativeName>
</protein>
<comment type="function">
    <text evidence="9">Catalyzes the prenylation of para-hydroxybenzoate (PHB) with an all-trans polyprenyl group. Mediates the second step in the final reaction sequence of plastoquinone-9 (PQ-9) biosynthesis, which is the condensation of the polyisoprenoid side chain with PHB, generating the first membrane-bound Q intermediate 4-hydroxy-3-solanesylbenzoate.</text>
</comment>
<feature type="transmembrane region" description="Helical" evidence="9">
    <location>
        <begin position="240"/>
        <end position="260"/>
    </location>
</feature>
<organism evidence="10 11">
    <name type="scientific">Limnofasciculus baicalensis BBK-W-15</name>
    <dbReference type="NCBI Taxonomy" id="2699891"/>
    <lineage>
        <taxon>Bacteria</taxon>
        <taxon>Bacillati</taxon>
        <taxon>Cyanobacteriota</taxon>
        <taxon>Cyanophyceae</taxon>
        <taxon>Coleofasciculales</taxon>
        <taxon>Coleofasciculaceae</taxon>
        <taxon>Limnofasciculus</taxon>
        <taxon>Limnofasciculus baicalensis</taxon>
    </lineage>
</organism>
<evidence type="ECO:0000313" key="10">
    <source>
        <dbReference type="EMBL" id="MCP2730510.1"/>
    </source>
</evidence>
<dbReference type="GO" id="GO:0006744">
    <property type="term" value="P:ubiquinone biosynthetic process"/>
    <property type="evidence" value="ECO:0007669"/>
    <property type="project" value="UniProtKB-UniRule"/>
</dbReference>
<sequence length="294" mass="32377">MLTQKQFLPVSTWLAIVRLLRWDKPAGRLILMIPALWGVFLAAAGTPPLSLVGAMILGTLATSAAGCVVNDLWDRDIDPQVERTRDRPLAARTLSIQVGVIVALVAMSCAGILALYLNPFTFWLCVAAIPVIIFYPSAKRVFPIPQLILSIAWGFAILISWSAVTGSLETATWLLWGATMLWTLGFDTVYAMSDREDDEKIDIRSSAIFFGNHAPLAVGIFFLGTAGLLTELGVVMELRLGFWLSLSLATIGWVWQYIRLRQSDISKPVYGAIFRENVWIGFVLLAGMITGLIY</sequence>
<feature type="transmembrane region" description="Helical" evidence="9">
    <location>
        <begin position="94"/>
        <end position="114"/>
    </location>
</feature>
<dbReference type="RefSeq" id="WP_254013267.1">
    <property type="nucleotide sequence ID" value="NZ_JAMZMM010000209.1"/>
</dbReference>
<dbReference type="Gene3D" id="1.10.357.140">
    <property type="entry name" value="UbiA prenyltransferase"/>
    <property type="match status" value="1"/>
</dbReference>
<keyword evidence="4 9" id="KW-0997">Cell inner membrane</keyword>
<dbReference type="InterPro" id="IPR006370">
    <property type="entry name" value="HB_polyprenyltransferase-like"/>
</dbReference>
<name>A0AAE3GTK9_9CYAN</name>
<comment type="cofactor">
    <cofactor evidence="1 9">
        <name>Mg(2+)</name>
        <dbReference type="ChEBI" id="CHEBI:18420"/>
    </cofactor>
</comment>
<dbReference type="FunFam" id="1.20.120.1780:FF:000001">
    <property type="entry name" value="4-hydroxybenzoate octaprenyltransferase"/>
    <property type="match status" value="1"/>
</dbReference>
<keyword evidence="9" id="KW-0460">Magnesium</keyword>
<evidence type="ECO:0000256" key="4">
    <source>
        <dbReference type="ARBA" id="ARBA00022519"/>
    </source>
</evidence>
<dbReference type="NCBIfam" id="TIGR01474">
    <property type="entry name" value="ubiA_proteo"/>
    <property type="match status" value="1"/>
</dbReference>
<evidence type="ECO:0000256" key="6">
    <source>
        <dbReference type="ARBA" id="ARBA00022692"/>
    </source>
</evidence>
<feature type="transmembrane region" description="Helical" evidence="9">
    <location>
        <begin position="120"/>
        <end position="138"/>
    </location>
</feature>
<dbReference type="Proteomes" id="UP001204953">
    <property type="component" value="Unassembled WGS sequence"/>
</dbReference>
<dbReference type="InterPro" id="IPR000537">
    <property type="entry name" value="UbiA_prenyltransferase"/>
</dbReference>
<keyword evidence="7 9" id="KW-1133">Transmembrane helix</keyword>
<dbReference type="AlphaFoldDB" id="A0AAE3GTK9"/>
<keyword evidence="11" id="KW-1185">Reference proteome</keyword>
<feature type="transmembrane region" description="Helical" evidence="9">
    <location>
        <begin position="173"/>
        <end position="193"/>
    </location>
</feature>
<keyword evidence="9" id="KW-1003">Cell membrane</keyword>
<dbReference type="GO" id="GO:0005886">
    <property type="term" value="C:plasma membrane"/>
    <property type="evidence" value="ECO:0007669"/>
    <property type="project" value="UniProtKB-SubCell"/>
</dbReference>
<dbReference type="PROSITE" id="PS00943">
    <property type="entry name" value="UBIA"/>
    <property type="match status" value="1"/>
</dbReference>
<dbReference type="FunFam" id="1.10.357.140:FF:000008">
    <property type="entry name" value="4-hydroxybenzoate octaprenyltransferase"/>
    <property type="match status" value="1"/>
</dbReference>
<evidence type="ECO:0000256" key="1">
    <source>
        <dbReference type="ARBA" id="ARBA00001946"/>
    </source>
</evidence>
<dbReference type="InterPro" id="IPR039653">
    <property type="entry name" value="Prenyltransferase"/>
</dbReference>
<dbReference type="CDD" id="cd13959">
    <property type="entry name" value="PT_UbiA_COQ2"/>
    <property type="match status" value="1"/>
</dbReference>
<dbReference type="EMBL" id="JAMZMM010000209">
    <property type="protein sequence ID" value="MCP2730510.1"/>
    <property type="molecule type" value="Genomic_DNA"/>
</dbReference>
<feature type="transmembrane region" description="Helical" evidence="9">
    <location>
        <begin position="26"/>
        <end position="45"/>
    </location>
</feature>
<dbReference type="PANTHER" id="PTHR11048:SF28">
    <property type="entry name" value="4-HYDROXYBENZOATE POLYPRENYLTRANSFERASE, MITOCHONDRIAL"/>
    <property type="match status" value="1"/>
</dbReference>
<dbReference type="Gene3D" id="1.20.120.1780">
    <property type="entry name" value="UbiA prenyltransferase"/>
    <property type="match status" value="1"/>
</dbReference>
<comment type="similarity">
    <text evidence="3 9">Belongs to the UbiA prenyltransferase family.</text>
</comment>
<gene>
    <name evidence="9" type="primary">plqA</name>
    <name evidence="10" type="ORF">NJ959_18955</name>
</gene>
<feature type="transmembrane region" description="Helical" evidence="9">
    <location>
        <begin position="214"/>
        <end position="234"/>
    </location>
</feature>